<dbReference type="STRING" id="869211.Spith_1032"/>
<feature type="coiled-coil region" evidence="1">
    <location>
        <begin position="391"/>
        <end position="425"/>
    </location>
</feature>
<evidence type="ECO:0000256" key="1">
    <source>
        <dbReference type="SAM" id="Coils"/>
    </source>
</evidence>
<reference evidence="2 3" key="1">
    <citation type="submission" date="2011-06" db="EMBL/GenBank/DDBJ databases">
        <title>The complete genome of Spirochaeta thermophila DSM 6578.</title>
        <authorList>
            <consortium name="US DOE Joint Genome Institute (JGI-PGF)"/>
            <person name="Lucas S."/>
            <person name="Lapidus A."/>
            <person name="Bruce D."/>
            <person name="Goodwin L."/>
            <person name="Pitluck S."/>
            <person name="Peters L."/>
            <person name="Kyrpides N."/>
            <person name="Mavromatis K."/>
            <person name="Ivanova N."/>
            <person name="Mikailova N."/>
            <person name="Pagani I."/>
            <person name="Chertkov O."/>
            <person name="Detter J.C."/>
            <person name="Tapia R."/>
            <person name="Han C."/>
            <person name="Land M."/>
            <person name="Hauser L."/>
            <person name="Markowitz V."/>
            <person name="Cheng J.-F."/>
            <person name="Hugenholtz P."/>
            <person name="Woyke T."/>
            <person name="Wu D."/>
            <person name="Spring S."/>
            <person name="Merkhoffer B."/>
            <person name="Schneider S."/>
            <person name="Klenk H.-P."/>
            <person name="Eisen J.A."/>
        </authorList>
    </citation>
    <scope>NUCLEOTIDE SEQUENCE [LARGE SCALE GENOMIC DNA]</scope>
    <source>
        <strain evidence="3">ATCC 700085 / DSM 6578 / Z-1203</strain>
    </source>
</reference>
<gene>
    <name evidence="2" type="ordered locus">Spith_1032</name>
</gene>
<keyword evidence="1" id="KW-0175">Coiled coil</keyword>
<keyword evidence="3" id="KW-1185">Reference proteome</keyword>
<evidence type="ECO:0008006" key="4">
    <source>
        <dbReference type="Google" id="ProtNLM"/>
    </source>
</evidence>
<evidence type="ECO:0000313" key="2">
    <source>
        <dbReference type="EMBL" id="AEJ61304.1"/>
    </source>
</evidence>
<dbReference type="Gene3D" id="1.20.1600.10">
    <property type="entry name" value="Outer membrane efflux proteins (OEP)"/>
    <property type="match status" value="1"/>
</dbReference>
<dbReference type="EMBL" id="CP002903">
    <property type="protein sequence ID" value="AEJ61304.1"/>
    <property type="molecule type" value="Genomic_DNA"/>
</dbReference>
<proteinExistence type="predicted"/>
<feature type="coiled-coil region" evidence="1">
    <location>
        <begin position="223"/>
        <end position="250"/>
    </location>
</feature>
<sequence length="479" mass="54625">MVEYYEFYVREYEMRSSYRAALMCMLLPVMWDLAAEERLSLDAVVGMALKEDVTYRILGIQLDQAELEESSLRPGLSLDIHGGGSGGNILSFDVSEGGSHTVLSPSLSLVLPYPLGTEIGMGLETSFSSEEREGLVSFEILHPLSGYPSTSRVQTLQVKYKRENAYQAFLQRRYEVTRELLEIVRNIYEVRRDRLDLEAQKDDVLRTLSMYEDLGYPEDSLELERTRVELRSTERALKLLEMKEERYIEEYRSLTGVRELPDLPAPADITIAIPEGYGGFSSVIMAERERELEEIGYQDEVSPLPELKVGGFSYVPLSEFVEGARLSFGGLFSFSWGGGALSARVGFTPEERTLTLQTAVSWNISPGDSSRERVSKELDLSLAHLREELEVRDAISQIEDWRLQLEEYLMNLEDIRDEKPLVEREYQVALARYEEGIISQEELKEKQRAMDRITIEEELLSVKLLLLDSSIHASFVSEE</sequence>
<evidence type="ECO:0000313" key="3">
    <source>
        <dbReference type="Proteomes" id="UP000007254"/>
    </source>
</evidence>
<dbReference type="KEGG" id="stq:Spith_1032"/>
<organism evidence="2 3">
    <name type="scientific">Winmispira thermophila (strain ATCC 700085 / DSM 6578 / Z-1203)</name>
    <name type="common">Spirochaeta thermophila</name>
    <dbReference type="NCBI Taxonomy" id="869211"/>
    <lineage>
        <taxon>Bacteria</taxon>
        <taxon>Pseudomonadati</taxon>
        <taxon>Spirochaetota</taxon>
        <taxon>Spirochaetia</taxon>
        <taxon>Winmispirales</taxon>
        <taxon>Winmispiraceae</taxon>
        <taxon>Winmispira</taxon>
    </lineage>
</organism>
<dbReference type="HOGENOM" id="CLU_569732_0_0_12"/>
<dbReference type="AlphaFoldDB" id="G0GD12"/>
<accession>G0GD12</accession>
<name>G0GD12_WINT7</name>
<dbReference type="GO" id="GO:0015562">
    <property type="term" value="F:efflux transmembrane transporter activity"/>
    <property type="evidence" value="ECO:0007669"/>
    <property type="project" value="InterPro"/>
</dbReference>
<protein>
    <recommendedName>
        <fullName evidence="4">Outer membrane efflux protein</fullName>
    </recommendedName>
</protein>
<dbReference type="SUPFAM" id="SSF56954">
    <property type="entry name" value="Outer membrane efflux proteins (OEP)"/>
    <property type="match status" value="2"/>
</dbReference>
<dbReference type="Proteomes" id="UP000007254">
    <property type="component" value="Chromosome"/>
</dbReference>